<accession>A0A5P1EXB0</accession>
<dbReference type="Gramene" id="ONK69259">
    <property type="protein sequence ID" value="ONK69259"/>
    <property type="gene ID" value="A4U43_C05F20990"/>
</dbReference>
<dbReference type="AlphaFoldDB" id="A0A5P1EXB0"/>
<evidence type="ECO:0000313" key="3">
    <source>
        <dbReference type="EMBL" id="ONK69259.1"/>
    </source>
</evidence>
<keyword evidence="4" id="KW-1185">Reference proteome</keyword>
<dbReference type="OMA" id="EYMEEPK"/>
<dbReference type="PANTHER" id="PTHR37389">
    <property type="entry name" value="NODULIN-24"/>
    <property type="match status" value="1"/>
</dbReference>
<dbReference type="Pfam" id="PF07172">
    <property type="entry name" value="GRP"/>
    <property type="match status" value="1"/>
</dbReference>
<evidence type="ECO:0000313" key="4">
    <source>
        <dbReference type="Proteomes" id="UP000243459"/>
    </source>
</evidence>
<sequence>MASKSLLVLGVLLASVLLISFEVAARELAEQNAEKANELEDQKYGGGYQGHYGGGSGGYPGHGGGGGGYPGHGGGGGRIPGHGGGAEDTPGMARARAAAYPMDAVGMDTQGGCRCCATANEVPDAEYMEEPKN</sequence>
<evidence type="ECO:0000256" key="2">
    <source>
        <dbReference type="SAM" id="SignalP"/>
    </source>
</evidence>
<feature type="region of interest" description="Disordered" evidence="1">
    <location>
        <begin position="33"/>
        <end position="94"/>
    </location>
</feature>
<dbReference type="InterPro" id="IPR010800">
    <property type="entry name" value="GRP"/>
</dbReference>
<dbReference type="EMBL" id="CM007385">
    <property type="protein sequence ID" value="ONK69259.1"/>
    <property type="molecule type" value="Genomic_DNA"/>
</dbReference>
<feature type="signal peptide" evidence="2">
    <location>
        <begin position="1"/>
        <end position="25"/>
    </location>
</feature>
<name>A0A5P1EXB0_ASPOF</name>
<evidence type="ECO:0008006" key="5">
    <source>
        <dbReference type="Google" id="ProtNLM"/>
    </source>
</evidence>
<protein>
    <recommendedName>
        <fullName evidence="5">Glycine-rich protein</fullName>
    </recommendedName>
</protein>
<proteinExistence type="predicted"/>
<dbReference type="Proteomes" id="UP000243459">
    <property type="component" value="Chromosome 5"/>
</dbReference>
<feature type="compositionally biased region" description="Gly residues" evidence="1">
    <location>
        <begin position="44"/>
        <end position="86"/>
    </location>
</feature>
<feature type="compositionally biased region" description="Basic and acidic residues" evidence="1">
    <location>
        <begin position="33"/>
        <end position="43"/>
    </location>
</feature>
<gene>
    <name evidence="3" type="ORF">A4U43_C05F20990</name>
</gene>
<keyword evidence="2" id="KW-0732">Signal</keyword>
<evidence type="ECO:0000256" key="1">
    <source>
        <dbReference type="SAM" id="MobiDB-lite"/>
    </source>
</evidence>
<organism evidence="3 4">
    <name type="scientific">Asparagus officinalis</name>
    <name type="common">Garden asparagus</name>
    <dbReference type="NCBI Taxonomy" id="4686"/>
    <lineage>
        <taxon>Eukaryota</taxon>
        <taxon>Viridiplantae</taxon>
        <taxon>Streptophyta</taxon>
        <taxon>Embryophyta</taxon>
        <taxon>Tracheophyta</taxon>
        <taxon>Spermatophyta</taxon>
        <taxon>Magnoliopsida</taxon>
        <taxon>Liliopsida</taxon>
        <taxon>Asparagales</taxon>
        <taxon>Asparagaceae</taxon>
        <taxon>Asparagoideae</taxon>
        <taxon>Asparagus</taxon>
    </lineage>
</organism>
<reference evidence="4" key="1">
    <citation type="journal article" date="2017" name="Nat. Commun.">
        <title>The asparagus genome sheds light on the origin and evolution of a young Y chromosome.</title>
        <authorList>
            <person name="Harkess A."/>
            <person name="Zhou J."/>
            <person name="Xu C."/>
            <person name="Bowers J.E."/>
            <person name="Van der Hulst R."/>
            <person name="Ayyampalayam S."/>
            <person name="Mercati F."/>
            <person name="Riccardi P."/>
            <person name="McKain M.R."/>
            <person name="Kakrana A."/>
            <person name="Tang H."/>
            <person name="Ray J."/>
            <person name="Groenendijk J."/>
            <person name="Arikit S."/>
            <person name="Mathioni S.M."/>
            <person name="Nakano M."/>
            <person name="Shan H."/>
            <person name="Telgmann-Rauber A."/>
            <person name="Kanno A."/>
            <person name="Yue Z."/>
            <person name="Chen H."/>
            <person name="Li W."/>
            <person name="Chen Y."/>
            <person name="Xu X."/>
            <person name="Zhang Y."/>
            <person name="Luo S."/>
            <person name="Chen H."/>
            <person name="Gao J."/>
            <person name="Mao Z."/>
            <person name="Pires J.C."/>
            <person name="Luo M."/>
            <person name="Kudrna D."/>
            <person name="Wing R.A."/>
            <person name="Meyers B.C."/>
            <person name="Yi K."/>
            <person name="Kong H."/>
            <person name="Lavrijsen P."/>
            <person name="Sunseri F."/>
            <person name="Falavigna A."/>
            <person name="Ye Y."/>
            <person name="Leebens-Mack J.H."/>
            <person name="Chen G."/>
        </authorList>
    </citation>
    <scope>NUCLEOTIDE SEQUENCE [LARGE SCALE GENOMIC DNA]</scope>
    <source>
        <strain evidence="4">cv. DH0086</strain>
    </source>
</reference>
<dbReference type="PANTHER" id="PTHR37389:SF16">
    <property type="entry name" value="GLYCINE-RICH CELL WALL STRUCTURAL PROTEIN"/>
    <property type="match status" value="1"/>
</dbReference>
<feature type="chain" id="PRO_5024448653" description="Glycine-rich protein" evidence="2">
    <location>
        <begin position="26"/>
        <end position="133"/>
    </location>
</feature>